<name>A0A5C1A5W5_9BACT</name>
<dbReference type="InterPro" id="IPR050921">
    <property type="entry name" value="T4SS_GSP_E_ATPase"/>
</dbReference>
<feature type="compositionally biased region" description="Low complexity" evidence="2">
    <location>
        <begin position="9"/>
        <end position="34"/>
    </location>
</feature>
<proteinExistence type="inferred from homology"/>
<evidence type="ECO:0000313" key="5">
    <source>
        <dbReference type="Proteomes" id="UP000324974"/>
    </source>
</evidence>
<evidence type="ECO:0000259" key="3">
    <source>
        <dbReference type="Pfam" id="PF00437"/>
    </source>
</evidence>
<protein>
    <submittedName>
        <fullName evidence="4">CpaF family protein</fullName>
    </submittedName>
</protein>
<keyword evidence="5" id="KW-1185">Reference proteome</keyword>
<dbReference type="EMBL" id="CP042425">
    <property type="protein sequence ID" value="QEL13222.1"/>
    <property type="molecule type" value="Genomic_DNA"/>
</dbReference>
<dbReference type="Gene3D" id="3.30.450.380">
    <property type="match status" value="1"/>
</dbReference>
<dbReference type="Gene3D" id="3.40.50.300">
    <property type="entry name" value="P-loop containing nucleotide triphosphate hydrolases"/>
    <property type="match status" value="1"/>
</dbReference>
<evidence type="ECO:0000313" key="4">
    <source>
        <dbReference type="EMBL" id="QEL13222.1"/>
    </source>
</evidence>
<dbReference type="GO" id="GO:0016887">
    <property type="term" value="F:ATP hydrolysis activity"/>
    <property type="evidence" value="ECO:0007669"/>
    <property type="project" value="InterPro"/>
</dbReference>
<dbReference type="RefSeq" id="WP_149108205.1">
    <property type="nucleotide sequence ID" value="NZ_CP042425.1"/>
</dbReference>
<reference evidence="5" key="1">
    <citation type="submission" date="2019-08" db="EMBL/GenBank/DDBJ databases">
        <title>Limnoglobus roseus gen. nov., sp. nov., a novel freshwater planctomycete with a giant genome from the family Gemmataceae.</title>
        <authorList>
            <person name="Kulichevskaya I.S."/>
            <person name="Naumoff D.G."/>
            <person name="Miroshnikov K."/>
            <person name="Ivanova A."/>
            <person name="Philippov D.A."/>
            <person name="Hakobyan A."/>
            <person name="Rijpstra I.C."/>
            <person name="Sinninghe Damste J.S."/>
            <person name="Liesack W."/>
            <person name="Dedysh S.N."/>
        </authorList>
    </citation>
    <scope>NUCLEOTIDE SEQUENCE [LARGE SCALE GENOMIC DNA]</scope>
    <source>
        <strain evidence="5">PX52</strain>
    </source>
</reference>
<evidence type="ECO:0000256" key="2">
    <source>
        <dbReference type="SAM" id="MobiDB-lite"/>
    </source>
</evidence>
<gene>
    <name evidence="4" type="ORF">PX52LOC_00076</name>
</gene>
<dbReference type="AlphaFoldDB" id="A0A5C1A5W5"/>
<evidence type="ECO:0000256" key="1">
    <source>
        <dbReference type="ARBA" id="ARBA00006611"/>
    </source>
</evidence>
<accession>A0A5C1A5W5</accession>
<dbReference type="PANTHER" id="PTHR30486:SF15">
    <property type="entry name" value="TYPE II_IV SECRETION SYSTEM ATPASE"/>
    <property type="match status" value="1"/>
</dbReference>
<feature type="domain" description="Bacterial type II secretion system protein E" evidence="3">
    <location>
        <begin position="110"/>
        <end position="388"/>
    </location>
</feature>
<dbReference type="CDD" id="cd01130">
    <property type="entry name" value="VirB11-like_ATPase"/>
    <property type="match status" value="1"/>
</dbReference>
<dbReference type="InterPro" id="IPR001482">
    <property type="entry name" value="T2SS/T4SS_dom"/>
</dbReference>
<dbReference type="Pfam" id="PF00437">
    <property type="entry name" value="T2SSE"/>
    <property type="match status" value="1"/>
</dbReference>
<dbReference type="Proteomes" id="UP000324974">
    <property type="component" value="Chromosome"/>
</dbReference>
<dbReference type="SUPFAM" id="SSF52540">
    <property type="entry name" value="P-loop containing nucleoside triphosphate hydrolases"/>
    <property type="match status" value="1"/>
</dbReference>
<organism evidence="4 5">
    <name type="scientific">Limnoglobus roseus</name>
    <dbReference type="NCBI Taxonomy" id="2598579"/>
    <lineage>
        <taxon>Bacteria</taxon>
        <taxon>Pseudomonadati</taxon>
        <taxon>Planctomycetota</taxon>
        <taxon>Planctomycetia</taxon>
        <taxon>Gemmatales</taxon>
        <taxon>Gemmataceae</taxon>
        <taxon>Limnoglobus</taxon>
    </lineage>
</organism>
<dbReference type="KEGG" id="lrs:PX52LOC_00076"/>
<sequence length="466" mass="51670">MSRLQQGISKLNSLSGQSNSGLSGLSRLSSPSFGGSNGSSGGKNLEELKRQIHSKLVERLDFSRIKDLSSDAMRKDIRKVIEHLCDTENPLLNRIEREKLIEEVLDETLGFGPLEVLLKDPTISDILVNGPKKIYVERRGKLEKTDVVFRDNDHLMQIIDRIVSKIGRRVDETNPMVDARLPDGSRVNAVIAPISLDGASLSIRRFGSNPLKLEDLLNYKAFTPEIAMLLEACIKARLNVVISGGTGCGKTTLLNTLSSFIPADERVITIEDAAELQLQQEHVVRLETRPANIEGKGAVTTRDCVKNALRMRPERIIIGECRGGETLDMLQAMNTGHSGSMTTLHANTPREGLSRLETMIMMGGIELPIKAMRQQISAAVDLIIQANRLQGGPRKITSITEVNNMEQDVIIMQEIFRYRQLGIDQNGRAFGQFEATGVRPSFVPRLEQKGVKLPSNMFAERVLLRD</sequence>
<comment type="similarity">
    <text evidence="1">Belongs to the GSP E family.</text>
</comment>
<dbReference type="FunFam" id="3.40.50.300:FF:000521">
    <property type="entry name" value="Type II secretion system protein E"/>
    <property type="match status" value="1"/>
</dbReference>
<dbReference type="PANTHER" id="PTHR30486">
    <property type="entry name" value="TWITCHING MOTILITY PROTEIN PILT"/>
    <property type="match status" value="1"/>
</dbReference>
<feature type="region of interest" description="Disordered" evidence="2">
    <location>
        <begin position="1"/>
        <end position="44"/>
    </location>
</feature>
<dbReference type="OrthoDB" id="9810761at2"/>
<dbReference type="InterPro" id="IPR027417">
    <property type="entry name" value="P-loop_NTPase"/>
</dbReference>